<dbReference type="Gene3D" id="1.20.1250.20">
    <property type="entry name" value="MFS general substrate transporter like domains"/>
    <property type="match status" value="1"/>
</dbReference>
<dbReference type="InterPro" id="IPR036259">
    <property type="entry name" value="MFS_trans_sf"/>
</dbReference>
<accession>A0ABP0C5N7</accession>
<dbReference type="SUPFAM" id="SSF103473">
    <property type="entry name" value="MFS general substrate transporter"/>
    <property type="match status" value="1"/>
</dbReference>
<feature type="transmembrane region" description="Helical" evidence="6">
    <location>
        <begin position="40"/>
        <end position="60"/>
    </location>
</feature>
<evidence type="ECO:0000313" key="8">
    <source>
        <dbReference type="Proteomes" id="UP001642482"/>
    </source>
</evidence>
<dbReference type="EMBL" id="CAWUHD010000066">
    <property type="protein sequence ID" value="CAK7226475.1"/>
    <property type="molecule type" value="Genomic_DNA"/>
</dbReference>
<feature type="transmembrane region" description="Helical" evidence="6">
    <location>
        <begin position="6"/>
        <end position="28"/>
    </location>
</feature>
<name>A0ABP0C5N7_9PEZI</name>
<feature type="transmembrane region" description="Helical" evidence="6">
    <location>
        <begin position="99"/>
        <end position="118"/>
    </location>
</feature>
<evidence type="ECO:0008006" key="9">
    <source>
        <dbReference type="Google" id="ProtNLM"/>
    </source>
</evidence>
<comment type="subcellular location">
    <subcellularLocation>
        <location evidence="1">Membrane</location>
        <topology evidence="1">Multi-pass membrane protein</topology>
    </subcellularLocation>
</comment>
<evidence type="ECO:0000256" key="3">
    <source>
        <dbReference type="ARBA" id="ARBA00022692"/>
    </source>
</evidence>
<organism evidence="7 8">
    <name type="scientific">Sporothrix eucalyptigena</name>
    <dbReference type="NCBI Taxonomy" id="1812306"/>
    <lineage>
        <taxon>Eukaryota</taxon>
        <taxon>Fungi</taxon>
        <taxon>Dikarya</taxon>
        <taxon>Ascomycota</taxon>
        <taxon>Pezizomycotina</taxon>
        <taxon>Sordariomycetes</taxon>
        <taxon>Sordariomycetidae</taxon>
        <taxon>Ophiostomatales</taxon>
        <taxon>Ophiostomataceae</taxon>
        <taxon>Sporothrix</taxon>
    </lineage>
</organism>
<proteinExistence type="predicted"/>
<keyword evidence="5 6" id="KW-0472">Membrane</keyword>
<reference evidence="7 8" key="1">
    <citation type="submission" date="2024-01" db="EMBL/GenBank/DDBJ databases">
        <authorList>
            <person name="Allen C."/>
            <person name="Tagirdzhanova G."/>
        </authorList>
    </citation>
    <scope>NUCLEOTIDE SEQUENCE [LARGE SCALE GENOMIC DNA]</scope>
</reference>
<comment type="caution">
    <text evidence="7">The sequence shown here is derived from an EMBL/GenBank/DDBJ whole genome shotgun (WGS) entry which is preliminary data.</text>
</comment>
<dbReference type="Proteomes" id="UP001642482">
    <property type="component" value="Unassembled WGS sequence"/>
</dbReference>
<evidence type="ECO:0000256" key="4">
    <source>
        <dbReference type="ARBA" id="ARBA00022989"/>
    </source>
</evidence>
<evidence type="ECO:0000256" key="2">
    <source>
        <dbReference type="ARBA" id="ARBA00022448"/>
    </source>
</evidence>
<dbReference type="PANTHER" id="PTHR43791:SF3">
    <property type="entry name" value="MAJOR FACILITATOR SUPERFAMILY (MFS) PROFILE DOMAIN-CONTAINING PROTEIN"/>
    <property type="match status" value="1"/>
</dbReference>
<keyword evidence="3 6" id="KW-0812">Transmembrane</keyword>
<evidence type="ECO:0000256" key="6">
    <source>
        <dbReference type="SAM" id="Phobius"/>
    </source>
</evidence>
<evidence type="ECO:0000256" key="5">
    <source>
        <dbReference type="ARBA" id="ARBA00023136"/>
    </source>
</evidence>
<feature type="transmembrane region" description="Helical" evidence="6">
    <location>
        <begin position="130"/>
        <end position="155"/>
    </location>
</feature>
<protein>
    <recommendedName>
        <fullName evidence="9">Major facilitator superfamily (MFS) profile domain-containing protein</fullName>
    </recommendedName>
</protein>
<keyword evidence="8" id="KW-1185">Reference proteome</keyword>
<keyword evidence="2" id="KW-0813">Transport</keyword>
<evidence type="ECO:0000256" key="1">
    <source>
        <dbReference type="ARBA" id="ARBA00004141"/>
    </source>
</evidence>
<dbReference type="PANTHER" id="PTHR43791">
    <property type="entry name" value="PERMEASE-RELATED"/>
    <property type="match status" value="1"/>
</dbReference>
<evidence type="ECO:0000313" key="7">
    <source>
        <dbReference type="EMBL" id="CAK7226475.1"/>
    </source>
</evidence>
<sequence length="177" mass="19300">MLSLKFSSAAAQGLSTPPYIAAMVLMFLEGLISDRLRLRYPMLYFNALLTITGLCCLVWAKQPGVQYMGAVFATAGPSANLPTVMVFQANNIRGTWKRAFSSASMIALGGMGGITGSLVFRSRDAPKYLPGIYCCMTANGVILLVTTAMVIHFVLRNRAANQGRLVIENLPYFRYTI</sequence>
<keyword evidence="4 6" id="KW-1133">Transmembrane helix</keyword>
<feature type="transmembrane region" description="Helical" evidence="6">
    <location>
        <begin position="66"/>
        <end position="87"/>
    </location>
</feature>
<gene>
    <name evidence="7" type="ORF">SEUCBS140593_006252</name>
</gene>